<dbReference type="InterPro" id="IPR001138">
    <property type="entry name" value="Zn2Cys6_DnaBD"/>
</dbReference>
<dbReference type="Gene3D" id="4.10.240.10">
    <property type="entry name" value="Zn(2)-C6 fungal-type DNA-binding domain"/>
    <property type="match status" value="1"/>
</dbReference>
<evidence type="ECO:0000313" key="9">
    <source>
        <dbReference type="EMBL" id="KAF5686672.1"/>
    </source>
</evidence>
<dbReference type="InterPro" id="IPR052360">
    <property type="entry name" value="Transcr_Regulatory_Proteins"/>
</dbReference>
<gene>
    <name evidence="9" type="ORF">FDENT_5674</name>
</gene>
<proteinExistence type="predicted"/>
<keyword evidence="6" id="KW-0539">Nucleus</keyword>
<dbReference type="PANTHER" id="PTHR36206:SF16">
    <property type="entry name" value="TRANSCRIPTION FACTOR DOMAIN-CONTAINING PROTEIN-RELATED"/>
    <property type="match status" value="1"/>
</dbReference>
<name>A0A8H5X470_9HYPO</name>
<keyword evidence="10" id="KW-1185">Reference proteome</keyword>
<dbReference type="PROSITE" id="PS00463">
    <property type="entry name" value="ZN2_CY6_FUNGAL_1"/>
    <property type="match status" value="1"/>
</dbReference>
<dbReference type="GO" id="GO:0000981">
    <property type="term" value="F:DNA-binding transcription factor activity, RNA polymerase II-specific"/>
    <property type="evidence" value="ECO:0007669"/>
    <property type="project" value="InterPro"/>
</dbReference>
<dbReference type="PROSITE" id="PS50048">
    <property type="entry name" value="ZN2_CY6_FUNGAL_2"/>
    <property type="match status" value="1"/>
</dbReference>
<dbReference type="PANTHER" id="PTHR36206">
    <property type="entry name" value="ASPERCRYPTIN BIOSYNTHESIS CLUSTER-SPECIFIC TRANSCRIPTION REGULATOR ATNN-RELATED"/>
    <property type="match status" value="1"/>
</dbReference>
<dbReference type="Proteomes" id="UP000562682">
    <property type="component" value="Unassembled WGS sequence"/>
</dbReference>
<evidence type="ECO:0000256" key="2">
    <source>
        <dbReference type="ARBA" id="ARBA00022833"/>
    </source>
</evidence>
<evidence type="ECO:0000256" key="6">
    <source>
        <dbReference type="ARBA" id="ARBA00023242"/>
    </source>
</evidence>
<dbReference type="GO" id="GO:0008270">
    <property type="term" value="F:zinc ion binding"/>
    <property type="evidence" value="ECO:0007669"/>
    <property type="project" value="InterPro"/>
</dbReference>
<keyword evidence="1" id="KW-0479">Metal-binding</keyword>
<dbReference type="EMBL" id="JAAOAK010000142">
    <property type="protein sequence ID" value="KAF5686672.1"/>
    <property type="molecule type" value="Genomic_DNA"/>
</dbReference>
<sequence length="551" mass="62380">MDGLPCTPRHFDGHLRAYREIRRVKTGCYTCKARKVKCDEQRPSCRRCISTGRKCSGYGVWGGGHAGATPCLEIYQPSNLGPVRRLNAQDRRILEWFMGAKFEGIFPFPFWETLIPQTCYSEPVILNCVLALGSAHQSACINSHSMGDNPKSATLKYYNMAISSLNSFWRGVSQLDGSSTHTRVTLIACLAFIMIESLQKHPAQGLRHLQHGLRILQNPAYNYARQPSRDPIDDWLAEAFSRLDIQARPLLNITTDDQACPSTWNNGERTFMLSSLHEARKHLDGLISEAYRLQHLGRDAEPSADPSLLFHTLSIQQRLQRDLCSWLQAYRTWRTRTTSSHQPPLSPPEQIAPRLLLVYHTMANIMTATALYVGDESVFDHHIPQFASIIATAEELLETYKPSTSRRATPHCHCSQYFTFTSDLGLIPVLYYTAIKCRDLQLRRNALSMLATKTHQEGIWEGSTAALIAAEVVRLETPCPREAQVSEQETSSRSYKSVSPDSSIPSLWRISDITVELPESPERDLMLTCKRKLKSGMWDAIERRYSGGTWY</sequence>
<dbReference type="AlphaFoldDB" id="A0A8H5X470"/>
<keyword evidence="4" id="KW-0238">DNA-binding</keyword>
<comment type="caution">
    <text evidence="9">The sequence shown here is derived from an EMBL/GenBank/DDBJ whole genome shotgun (WGS) entry which is preliminary data.</text>
</comment>
<accession>A0A8H5X470</accession>
<dbReference type="GO" id="GO:0003677">
    <property type="term" value="F:DNA binding"/>
    <property type="evidence" value="ECO:0007669"/>
    <property type="project" value="UniProtKB-KW"/>
</dbReference>
<dbReference type="CDD" id="cd00067">
    <property type="entry name" value="GAL4"/>
    <property type="match status" value="1"/>
</dbReference>
<keyword evidence="2" id="KW-0862">Zinc</keyword>
<feature type="domain" description="Zn(2)-C6 fungal-type" evidence="8">
    <location>
        <begin position="27"/>
        <end position="56"/>
    </location>
</feature>
<dbReference type="SUPFAM" id="SSF57701">
    <property type="entry name" value="Zn2/Cys6 DNA-binding domain"/>
    <property type="match status" value="1"/>
</dbReference>
<evidence type="ECO:0000256" key="7">
    <source>
        <dbReference type="SAM" id="MobiDB-lite"/>
    </source>
</evidence>
<dbReference type="Pfam" id="PF00172">
    <property type="entry name" value="Zn_clus"/>
    <property type="match status" value="1"/>
</dbReference>
<evidence type="ECO:0000313" key="10">
    <source>
        <dbReference type="Proteomes" id="UP000562682"/>
    </source>
</evidence>
<evidence type="ECO:0000256" key="1">
    <source>
        <dbReference type="ARBA" id="ARBA00022723"/>
    </source>
</evidence>
<dbReference type="SMART" id="SM00066">
    <property type="entry name" value="GAL4"/>
    <property type="match status" value="1"/>
</dbReference>
<dbReference type="InterPro" id="IPR021858">
    <property type="entry name" value="Fun_TF"/>
</dbReference>
<feature type="compositionally biased region" description="Polar residues" evidence="7">
    <location>
        <begin position="485"/>
        <end position="502"/>
    </location>
</feature>
<dbReference type="Pfam" id="PF11951">
    <property type="entry name" value="Fungal_trans_2"/>
    <property type="match status" value="1"/>
</dbReference>
<dbReference type="InterPro" id="IPR036864">
    <property type="entry name" value="Zn2-C6_fun-type_DNA-bd_sf"/>
</dbReference>
<protein>
    <submittedName>
        <fullName evidence="9">C6 zinc finger domain-containing protein</fullName>
    </submittedName>
</protein>
<evidence type="ECO:0000256" key="4">
    <source>
        <dbReference type="ARBA" id="ARBA00023125"/>
    </source>
</evidence>
<feature type="region of interest" description="Disordered" evidence="7">
    <location>
        <begin position="480"/>
        <end position="502"/>
    </location>
</feature>
<keyword evidence="5" id="KW-0804">Transcription</keyword>
<organism evidence="9 10">
    <name type="scientific">Fusarium denticulatum</name>
    <dbReference type="NCBI Taxonomy" id="48507"/>
    <lineage>
        <taxon>Eukaryota</taxon>
        <taxon>Fungi</taxon>
        <taxon>Dikarya</taxon>
        <taxon>Ascomycota</taxon>
        <taxon>Pezizomycotina</taxon>
        <taxon>Sordariomycetes</taxon>
        <taxon>Hypocreomycetidae</taxon>
        <taxon>Hypocreales</taxon>
        <taxon>Nectriaceae</taxon>
        <taxon>Fusarium</taxon>
        <taxon>Fusarium fujikuroi species complex</taxon>
    </lineage>
</organism>
<reference evidence="9 10" key="1">
    <citation type="submission" date="2020-05" db="EMBL/GenBank/DDBJ databases">
        <title>Identification and distribution of gene clusters putatively required for synthesis of sphingolipid metabolism inhibitors in phylogenetically diverse species of the filamentous fungus Fusarium.</title>
        <authorList>
            <person name="Kim H.-S."/>
            <person name="Busman M."/>
            <person name="Brown D.W."/>
            <person name="Divon H."/>
            <person name="Uhlig S."/>
            <person name="Proctor R.H."/>
        </authorList>
    </citation>
    <scope>NUCLEOTIDE SEQUENCE [LARGE SCALE GENOMIC DNA]</scope>
    <source>
        <strain evidence="9 10">NRRL 25311</strain>
    </source>
</reference>
<evidence type="ECO:0000259" key="8">
    <source>
        <dbReference type="PROSITE" id="PS50048"/>
    </source>
</evidence>
<evidence type="ECO:0000256" key="5">
    <source>
        <dbReference type="ARBA" id="ARBA00023163"/>
    </source>
</evidence>
<keyword evidence="3" id="KW-0805">Transcription regulation</keyword>
<evidence type="ECO:0000256" key="3">
    <source>
        <dbReference type="ARBA" id="ARBA00023015"/>
    </source>
</evidence>